<keyword evidence="1" id="KW-0812">Transmembrane</keyword>
<evidence type="ECO:0000256" key="1">
    <source>
        <dbReference type="SAM" id="Phobius"/>
    </source>
</evidence>
<dbReference type="EMBL" id="JACNIG010000400">
    <property type="protein sequence ID" value="MBC8434223.1"/>
    <property type="molecule type" value="Genomic_DNA"/>
</dbReference>
<feature type="transmembrane region" description="Helical" evidence="1">
    <location>
        <begin position="65"/>
        <end position="90"/>
    </location>
</feature>
<dbReference type="Proteomes" id="UP000605201">
    <property type="component" value="Unassembled WGS sequence"/>
</dbReference>
<evidence type="ECO:0000313" key="2">
    <source>
        <dbReference type="EMBL" id="MBC8434223.1"/>
    </source>
</evidence>
<keyword evidence="1" id="KW-0472">Membrane</keyword>
<feature type="non-terminal residue" evidence="2">
    <location>
        <position position="191"/>
    </location>
</feature>
<name>A0A8J6P3Y3_9BACT</name>
<proteinExistence type="predicted"/>
<sequence length="191" mass="21490">MIYFKKLFSLGHKGLRKLVYLVRDRFDLIEVKILLTGLILSFLACLHLLYLLFTNPGLYRVLSSTAIVHIMGGRALGIAACLSADISLFYTISYNFFLEVVIVLITYGTMVLIMRNIIQPKLFRSAVRQAELAAQDQKTNIKKYGTIGLFLFVMLPFFMTGPVIGSIIGYLLNYKAINNFLIVFSGTLSSI</sequence>
<evidence type="ECO:0000313" key="3">
    <source>
        <dbReference type="Proteomes" id="UP000605201"/>
    </source>
</evidence>
<dbReference type="InterPro" id="IPR009577">
    <property type="entry name" value="Sm_multidrug_ex"/>
</dbReference>
<keyword evidence="1" id="KW-1133">Transmembrane helix</keyword>
<comment type="caution">
    <text evidence="2">The sequence shown here is derived from an EMBL/GenBank/DDBJ whole genome shotgun (WGS) entry which is preliminary data.</text>
</comment>
<accession>A0A8J6P3Y3</accession>
<gene>
    <name evidence="2" type="ORF">H8D96_20125</name>
</gene>
<dbReference type="AlphaFoldDB" id="A0A8J6P3Y3"/>
<feature type="transmembrane region" description="Helical" evidence="1">
    <location>
        <begin position="147"/>
        <end position="172"/>
    </location>
</feature>
<organism evidence="2 3">
    <name type="scientific">Candidatus Desulfatibia vada</name>
    <dbReference type="NCBI Taxonomy" id="2841696"/>
    <lineage>
        <taxon>Bacteria</taxon>
        <taxon>Pseudomonadati</taxon>
        <taxon>Thermodesulfobacteriota</taxon>
        <taxon>Desulfobacteria</taxon>
        <taxon>Desulfobacterales</taxon>
        <taxon>Desulfobacterales incertae sedis</taxon>
        <taxon>Candidatus Desulfatibia</taxon>
    </lineage>
</organism>
<protein>
    <submittedName>
        <fullName evidence="2">Small multi-drug export protein</fullName>
    </submittedName>
</protein>
<feature type="transmembrane region" description="Helical" evidence="1">
    <location>
        <begin position="96"/>
        <end position="118"/>
    </location>
</feature>
<reference evidence="2 3" key="1">
    <citation type="submission" date="2020-08" db="EMBL/GenBank/DDBJ databases">
        <title>Bridging the membrane lipid divide: bacteria of the FCB group superphylum have the potential to synthesize archaeal ether lipids.</title>
        <authorList>
            <person name="Villanueva L."/>
            <person name="Von Meijenfeldt F.A.B."/>
            <person name="Westbye A.B."/>
            <person name="Yadav S."/>
            <person name="Hopmans E.C."/>
            <person name="Dutilh B.E."/>
            <person name="Sinninghe Damste J.S."/>
        </authorList>
    </citation>
    <scope>NUCLEOTIDE SEQUENCE [LARGE SCALE GENOMIC DNA]</scope>
    <source>
        <strain evidence="2">NIOZ-UU17</strain>
    </source>
</reference>
<dbReference type="Pfam" id="PF06695">
    <property type="entry name" value="Sm_multidrug_ex"/>
    <property type="match status" value="1"/>
</dbReference>
<feature type="transmembrane region" description="Helical" evidence="1">
    <location>
        <begin position="33"/>
        <end position="53"/>
    </location>
</feature>